<dbReference type="Proteomes" id="UP001295423">
    <property type="component" value="Unassembled WGS sequence"/>
</dbReference>
<dbReference type="InterPro" id="IPR002048">
    <property type="entry name" value="EF_hand_dom"/>
</dbReference>
<evidence type="ECO:0000259" key="10">
    <source>
        <dbReference type="PROSITE" id="PS50222"/>
    </source>
</evidence>
<dbReference type="InterPro" id="IPR011992">
    <property type="entry name" value="EF-hand-dom_pair"/>
</dbReference>
<feature type="chain" id="PRO_5042147795" description="peptidylprolyl isomerase" evidence="8">
    <location>
        <begin position="27"/>
        <end position="225"/>
    </location>
</feature>
<dbReference type="GO" id="GO:0005509">
    <property type="term" value="F:calcium ion binding"/>
    <property type="evidence" value="ECO:0007669"/>
    <property type="project" value="InterPro"/>
</dbReference>
<dbReference type="InterPro" id="IPR044609">
    <property type="entry name" value="FKBP2/11"/>
</dbReference>
<feature type="signal peptide" evidence="8">
    <location>
        <begin position="1"/>
        <end position="26"/>
    </location>
</feature>
<evidence type="ECO:0000313" key="11">
    <source>
        <dbReference type="EMBL" id="CAJ1939059.1"/>
    </source>
</evidence>
<comment type="catalytic activity">
    <reaction evidence="1 6">
        <text>[protein]-peptidylproline (omega=180) = [protein]-peptidylproline (omega=0)</text>
        <dbReference type="Rhea" id="RHEA:16237"/>
        <dbReference type="Rhea" id="RHEA-COMP:10747"/>
        <dbReference type="Rhea" id="RHEA-COMP:10748"/>
        <dbReference type="ChEBI" id="CHEBI:83833"/>
        <dbReference type="ChEBI" id="CHEBI:83834"/>
        <dbReference type="EC" id="5.2.1.8"/>
    </reaction>
</comment>
<feature type="domain" description="EF-hand" evidence="10">
    <location>
        <begin position="152"/>
        <end position="187"/>
    </location>
</feature>
<feature type="domain" description="PPIase FKBP-type" evidence="9">
    <location>
        <begin position="50"/>
        <end position="146"/>
    </location>
</feature>
<dbReference type="SUPFAM" id="SSF54534">
    <property type="entry name" value="FKBP-like"/>
    <property type="match status" value="1"/>
</dbReference>
<feature type="region of interest" description="Disordered" evidence="7">
    <location>
        <begin position="187"/>
        <end position="225"/>
    </location>
</feature>
<sequence>MPGPQRQHRLLFGLFCFLAAVSVTNAAISLSTTVTDGPEECDNVDKIQKGNYVQMHYTGSIDESSETGTAGEVFDSSDKRGKTFDFTVGKGQVIKGWDHGLLGLCKGAKATLIVPPLLGYGSRGAGGGLIPGGATLRFDVEVVDVADDEGLPEDEHEPDLFGFLDEDGDGKLSPVELADYFQMQGSAMPDDLMEREDKDGDGFISWEEFSGPKGATPPGSVGDEL</sequence>
<dbReference type="PANTHER" id="PTHR45779">
    <property type="entry name" value="PEPTIDYLPROLYL ISOMERASE"/>
    <property type="match status" value="1"/>
</dbReference>
<protein>
    <recommendedName>
        <fullName evidence="2 6">peptidylprolyl isomerase</fullName>
        <ecNumber evidence="2 6">5.2.1.8</ecNumber>
    </recommendedName>
</protein>
<keyword evidence="12" id="KW-1185">Reference proteome</keyword>
<keyword evidence="5 6" id="KW-0413">Isomerase</keyword>
<dbReference type="PROSITE" id="PS50222">
    <property type="entry name" value="EF_HAND_2"/>
    <property type="match status" value="1"/>
</dbReference>
<evidence type="ECO:0000256" key="4">
    <source>
        <dbReference type="ARBA" id="ARBA00023110"/>
    </source>
</evidence>
<dbReference type="Pfam" id="PF13499">
    <property type="entry name" value="EF-hand_7"/>
    <property type="match status" value="1"/>
</dbReference>
<dbReference type="EMBL" id="CAKOGP040000779">
    <property type="protein sequence ID" value="CAJ1939059.1"/>
    <property type="molecule type" value="Genomic_DNA"/>
</dbReference>
<dbReference type="Gene3D" id="1.10.238.10">
    <property type="entry name" value="EF-hand"/>
    <property type="match status" value="1"/>
</dbReference>
<evidence type="ECO:0000256" key="6">
    <source>
        <dbReference type="PROSITE-ProRule" id="PRU00277"/>
    </source>
</evidence>
<dbReference type="EC" id="5.2.1.8" evidence="2 6"/>
<dbReference type="CDD" id="cd00051">
    <property type="entry name" value="EFh"/>
    <property type="match status" value="1"/>
</dbReference>
<dbReference type="PANTHER" id="PTHR45779:SF7">
    <property type="entry name" value="PEPTIDYLPROLYL ISOMERASE"/>
    <property type="match status" value="1"/>
</dbReference>
<keyword evidence="8" id="KW-0732">Signal</keyword>
<dbReference type="GO" id="GO:0005783">
    <property type="term" value="C:endoplasmic reticulum"/>
    <property type="evidence" value="ECO:0007669"/>
    <property type="project" value="TreeGrafter"/>
</dbReference>
<dbReference type="SUPFAM" id="SSF47473">
    <property type="entry name" value="EF-hand"/>
    <property type="match status" value="1"/>
</dbReference>
<keyword evidence="4 6" id="KW-0697">Rotamase</keyword>
<accession>A0AAD2CQA2</accession>
<dbReference type="InterPro" id="IPR018247">
    <property type="entry name" value="EF_Hand_1_Ca_BS"/>
</dbReference>
<dbReference type="PROSITE" id="PS50059">
    <property type="entry name" value="FKBP_PPIASE"/>
    <property type="match status" value="1"/>
</dbReference>
<reference evidence="11" key="1">
    <citation type="submission" date="2023-08" db="EMBL/GenBank/DDBJ databases">
        <authorList>
            <person name="Audoor S."/>
            <person name="Bilcke G."/>
        </authorList>
    </citation>
    <scope>NUCLEOTIDE SEQUENCE</scope>
</reference>
<comment type="caution">
    <text evidence="11">The sequence shown here is derived from an EMBL/GenBank/DDBJ whole genome shotgun (WGS) entry which is preliminary data.</text>
</comment>
<organism evidence="11 12">
    <name type="scientific">Cylindrotheca closterium</name>
    <dbReference type="NCBI Taxonomy" id="2856"/>
    <lineage>
        <taxon>Eukaryota</taxon>
        <taxon>Sar</taxon>
        <taxon>Stramenopiles</taxon>
        <taxon>Ochrophyta</taxon>
        <taxon>Bacillariophyta</taxon>
        <taxon>Bacillariophyceae</taxon>
        <taxon>Bacillariophycidae</taxon>
        <taxon>Bacillariales</taxon>
        <taxon>Bacillariaceae</taxon>
        <taxon>Cylindrotheca</taxon>
    </lineage>
</organism>
<dbReference type="AlphaFoldDB" id="A0AAD2CQA2"/>
<gene>
    <name evidence="11" type="ORF">CYCCA115_LOCUS6404</name>
</gene>
<keyword evidence="3" id="KW-0106">Calcium</keyword>
<evidence type="ECO:0000256" key="7">
    <source>
        <dbReference type="SAM" id="MobiDB-lite"/>
    </source>
</evidence>
<dbReference type="Gene3D" id="3.10.50.40">
    <property type="match status" value="1"/>
</dbReference>
<name>A0AAD2CQA2_9STRA</name>
<evidence type="ECO:0000256" key="8">
    <source>
        <dbReference type="SAM" id="SignalP"/>
    </source>
</evidence>
<evidence type="ECO:0000256" key="5">
    <source>
        <dbReference type="ARBA" id="ARBA00023235"/>
    </source>
</evidence>
<evidence type="ECO:0000259" key="9">
    <source>
        <dbReference type="PROSITE" id="PS50059"/>
    </source>
</evidence>
<dbReference type="InterPro" id="IPR001179">
    <property type="entry name" value="PPIase_FKBP_dom"/>
</dbReference>
<dbReference type="InterPro" id="IPR046357">
    <property type="entry name" value="PPIase_dom_sf"/>
</dbReference>
<proteinExistence type="predicted"/>
<evidence type="ECO:0000256" key="3">
    <source>
        <dbReference type="ARBA" id="ARBA00022837"/>
    </source>
</evidence>
<dbReference type="PROSITE" id="PS00018">
    <property type="entry name" value="EF_HAND_1"/>
    <property type="match status" value="2"/>
</dbReference>
<dbReference type="GO" id="GO:0003755">
    <property type="term" value="F:peptidyl-prolyl cis-trans isomerase activity"/>
    <property type="evidence" value="ECO:0007669"/>
    <property type="project" value="UniProtKB-KW"/>
</dbReference>
<dbReference type="Pfam" id="PF00254">
    <property type="entry name" value="FKBP_C"/>
    <property type="match status" value="1"/>
</dbReference>
<dbReference type="FunFam" id="3.10.50.40:FF:000006">
    <property type="entry name" value="Peptidyl-prolyl cis-trans isomerase"/>
    <property type="match status" value="1"/>
</dbReference>
<evidence type="ECO:0000256" key="2">
    <source>
        <dbReference type="ARBA" id="ARBA00013194"/>
    </source>
</evidence>
<evidence type="ECO:0000313" key="12">
    <source>
        <dbReference type="Proteomes" id="UP001295423"/>
    </source>
</evidence>
<evidence type="ECO:0000256" key="1">
    <source>
        <dbReference type="ARBA" id="ARBA00000971"/>
    </source>
</evidence>